<evidence type="ECO:0000313" key="1">
    <source>
        <dbReference type="EMBL" id="KAK7467223.1"/>
    </source>
</evidence>
<comment type="caution">
    <text evidence="1">The sequence shown here is derived from an EMBL/GenBank/DDBJ whole genome shotgun (WGS) entry which is preliminary data.</text>
</comment>
<dbReference type="Gene3D" id="3.30.559.10">
    <property type="entry name" value="Chloramphenicol acetyltransferase-like domain"/>
    <property type="match status" value="1"/>
</dbReference>
<dbReference type="InterPro" id="IPR023213">
    <property type="entry name" value="CAT-like_dom_sf"/>
</dbReference>
<gene>
    <name evidence="1" type="ORF">VKT23_004281</name>
</gene>
<keyword evidence="2" id="KW-1185">Reference proteome</keyword>
<protein>
    <recommendedName>
        <fullName evidence="3">Alcohol acetyltransferase</fullName>
    </recommendedName>
</protein>
<evidence type="ECO:0008006" key="3">
    <source>
        <dbReference type="Google" id="ProtNLM"/>
    </source>
</evidence>
<evidence type="ECO:0000313" key="2">
    <source>
        <dbReference type="Proteomes" id="UP001498398"/>
    </source>
</evidence>
<sequence>MSAIGWSLCSSISGSRRYERILGLNELGFYWDAVFSRTADCLQNTFIESASSELFSVENVHRAWVALKQKYPLVGSRLNEISKDDVRFVVDEARLRSCSPGEVVFKTCSSEEETRMFVDSVLNKEQVLSNDLLACLFIIRRTDKPTYFHTMLHVAHCITDGMSNMSMLSTFLDYLSGGVPANEPVLEERLKLAVASETLYPDLRSNLAKRRWHRAMGMVLLTIRNTKLTGGHTLPRIWTTKSMQKPARSASVADYFSVDESLRIIQNCRKNGITFGSAYPVLGQVAMTRVLCRRYLCGKISQEEWEFRKREPMLTGGPLNLRPYLDTAWYKDGGSTNICLSISFFFFTLPYMPLGSATGLSVGDNLPSFDALLSRERFLLRCNNIKKQSADLFKHPRFLDIGLVRLPMRVQRTRNSAIIWREGGSGDHEELLSAEQAAEIGPVTGHGGSSMGNVDLLLPRDYPIQQNPNNNQHPLLHIDSSATYLRCRPGELYLGASTSRQRLHLNIFWDLNVYDKAIVDEWFFEVKSAVKHYLGGETDIRGVKL</sequence>
<proteinExistence type="predicted"/>
<dbReference type="EMBL" id="JBANRG010000004">
    <property type="protein sequence ID" value="KAK7467223.1"/>
    <property type="molecule type" value="Genomic_DNA"/>
</dbReference>
<organism evidence="1 2">
    <name type="scientific">Marasmiellus scandens</name>
    <dbReference type="NCBI Taxonomy" id="2682957"/>
    <lineage>
        <taxon>Eukaryota</taxon>
        <taxon>Fungi</taxon>
        <taxon>Dikarya</taxon>
        <taxon>Basidiomycota</taxon>
        <taxon>Agaricomycotina</taxon>
        <taxon>Agaricomycetes</taxon>
        <taxon>Agaricomycetidae</taxon>
        <taxon>Agaricales</taxon>
        <taxon>Marasmiineae</taxon>
        <taxon>Omphalotaceae</taxon>
        <taxon>Marasmiellus</taxon>
    </lineage>
</organism>
<accession>A0ABR1JY95</accession>
<name>A0ABR1JY95_9AGAR</name>
<reference evidence="1 2" key="1">
    <citation type="submission" date="2024-01" db="EMBL/GenBank/DDBJ databases">
        <title>A draft genome for the cacao thread blight pathogen Marasmiellus scandens.</title>
        <authorList>
            <person name="Baruah I.K."/>
            <person name="Leung J."/>
            <person name="Bukari Y."/>
            <person name="Amoako-Attah I."/>
            <person name="Meinhardt L.W."/>
            <person name="Bailey B.A."/>
            <person name="Cohen S.P."/>
        </authorList>
    </citation>
    <scope>NUCLEOTIDE SEQUENCE [LARGE SCALE GENOMIC DNA]</scope>
    <source>
        <strain evidence="1 2">GH-19</strain>
    </source>
</reference>
<dbReference type="Proteomes" id="UP001498398">
    <property type="component" value="Unassembled WGS sequence"/>
</dbReference>